<dbReference type="Gene3D" id="3.40.50.1100">
    <property type="match status" value="1"/>
</dbReference>
<dbReference type="GO" id="GO:0009097">
    <property type="term" value="P:isoleucine biosynthetic process"/>
    <property type="evidence" value="ECO:0007669"/>
    <property type="project" value="TreeGrafter"/>
</dbReference>
<evidence type="ECO:0000259" key="4">
    <source>
        <dbReference type="Pfam" id="PF00291"/>
    </source>
</evidence>
<comment type="cofactor">
    <cofactor evidence="1">
        <name>pyridoxal 5'-phosphate</name>
        <dbReference type="ChEBI" id="CHEBI:597326"/>
    </cofactor>
</comment>
<feature type="non-terminal residue" evidence="5">
    <location>
        <position position="90"/>
    </location>
</feature>
<accession>X1ECG5</accession>
<dbReference type="GO" id="GO:0003941">
    <property type="term" value="F:L-serine ammonia-lyase activity"/>
    <property type="evidence" value="ECO:0007669"/>
    <property type="project" value="TreeGrafter"/>
</dbReference>
<dbReference type="InterPro" id="IPR001926">
    <property type="entry name" value="TrpB-like_PALP"/>
</dbReference>
<dbReference type="PANTHER" id="PTHR48078">
    <property type="entry name" value="THREONINE DEHYDRATASE, MITOCHONDRIAL-RELATED"/>
    <property type="match status" value="1"/>
</dbReference>
<dbReference type="GO" id="GO:0004794">
    <property type="term" value="F:threonine deaminase activity"/>
    <property type="evidence" value="ECO:0007669"/>
    <property type="project" value="TreeGrafter"/>
</dbReference>
<dbReference type="GO" id="GO:0006565">
    <property type="term" value="P:L-serine catabolic process"/>
    <property type="evidence" value="ECO:0007669"/>
    <property type="project" value="TreeGrafter"/>
</dbReference>
<reference evidence="5" key="1">
    <citation type="journal article" date="2014" name="Front. Microbiol.">
        <title>High frequency of phylogenetically diverse reductive dehalogenase-homologous genes in deep subseafloor sedimentary metagenomes.</title>
        <authorList>
            <person name="Kawai M."/>
            <person name="Futagami T."/>
            <person name="Toyoda A."/>
            <person name="Takaki Y."/>
            <person name="Nishi S."/>
            <person name="Hori S."/>
            <person name="Arai W."/>
            <person name="Tsubouchi T."/>
            <person name="Morono Y."/>
            <person name="Uchiyama I."/>
            <person name="Ito T."/>
            <person name="Fujiyama A."/>
            <person name="Inagaki F."/>
            <person name="Takami H."/>
        </authorList>
    </citation>
    <scope>NUCLEOTIDE SEQUENCE</scope>
    <source>
        <strain evidence="5">Expedition CK06-06</strain>
    </source>
</reference>
<sequence length="90" mass="9349">VPDVDAIIASVGGGTQVSGLGIVFKTVLPSVDIIAVQAENAPSVYLSWKSGKLESTESAITIADGLATRQAFELTTSILRDVLDDFVLVS</sequence>
<dbReference type="PANTHER" id="PTHR48078:SF6">
    <property type="entry name" value="L-THREONINE DEHYDRATASE CATABOLIC TDCB"/>
    <property type="match status" value="1"/>
</dbReference>
<feature type="domain" description="Tryptophan synthase beta chain-like PALP" evidence="4">
    <location>
        <begin position="2"/>
        <end position="90"/>
    </location>
</feature>
<evidence type="ECO:0000313" key="5">
    <source>
        <dbReference type="EMBL" id="GAH30312.1"/>
    </source>
</evidence>
<evidence type="ECO:0000256" key="3">
    <source>
        <dbReference type="ARBA" id="ARBA00023239"/>
    </source>
</evidence>
<dbReference type="InterPro" id="IPR050147">
    <property type="entry name" value="Ser/Thr_Dehydratase"/>
</dbReference>
<dbReference type="GO" id="GO:0006567">
    <property type="term" value="P:L-threonine catabolic process"/>
    <property type="evidence" value="ECO:0007669"/>
    <property type="project" value="TreeGrafter"/>
</dbReference>
<dbReference type="InterPro" id="IPR036052">
    <property type="entry name" value="TrpB-like_PALP_sf"/>
</dbReference>
<keyword evidence="2" id="KW-0663">Pyridoxal phosphate</keyword>
<dbReference type="AlphaFoldDB" id="X1ECG5"/>
<dbReference type="Pfam" id="PF00291">
    <property type="entry name" value="PALP"/>
    <property type="match status" value="1"/>
</dbReference>
<proteinExistence type="predicted"/>
<dbReference type="EMBL" id="BART01040617">
    <property type="protein sequence ID" value="GAH30312.1"/>
    <property type="molecule type" value="Genomic_DNA"/>
</dbReference>
<keyword evidence="3" id="KW-0456">Lyase</keyword>
<protein>
    <recommendedName>
        <fullName evidence="4">Tryptophan synthase beta chain-like PALP domain-containing protein</fullName>
    </recommendedName>
</protein>
<comment type="caution">
    <text evidence="5">The sequence shown here is derived from an EMBL/GenBank/DDBJ whole genome shotgun (WGS) entry which is preliminary data.</text>
</comment>
<evidence type="ECO:0000256" key="1">
    <source>
        <dbReference type="ARBA" id="ARBA00001933"/>
    </source>
</evidence>
<dbReference type="SUPFAM" id="SSF53686">
    <property type="entry name" value="Tryptophan synthase beta subunit-like PLP-dependent enzymes"/>
    <property type="match status" value="1"/>
</dbReference>
<organism evidence="5">
    <name type="scientific">marine sediment metagenome</name>
    <dbReference type="NCBI Taxonomy" id="412755"/>
    <lineage>
        <taxon>unclassified sequences</taxon>
        <taxon>metagenomes</taxon>
        <taxon>ecological metagenomes</taxon>
    </lineage>
</organism>
<name>X1ECG5_9ZZZZ</name>
<gene>
    <name evidence="5" type="ORF">S01H4_65983</name>
</gene>
<evidence type="ECO:0000256" key="2">
    <source>
        <dbReference type="ARBA" id="ARBA00022898"/>
    </source>
</evidence>
<feature type="non-terminal residue" evidence="5">
    <location>
        <position position="1"/>
    </location>
</feature>